<proteinExistence type="predicted"/>
<dbReference type="AlphaFoldDB" id="A0A8R7PRJ4"/>
<gene>
    <name evidence="1" type="primary">LOC125543915</name>
</gene>
<reference evidence="2" key="1">
    <citation type="journal article" date="2013" name="Nature">
        <title>Draft genome of the wheat A-genome progenitor Triticum urartu.</title>
        <authorList>
            <person name="Ling H.Q."/>
            <person name="Zhao S."/>
            <person name="Liu D."/>
            <person name="Wang J."/>
            <person name="Sun H."/>
            <person name="Zhang C."/>
            <person name="Fan H."/>
            <person name="Li D."/>
            <person name="Dong L."/>
            <person name="Tao Y."/>
            <person name="Gao C."/>
            <person name="Wu H."/>
            <person name="Li Y."/>
            <person name="Cui Y."/>
            <person name="Guo X."/>
            <person name="Zheng S."/>
            <person name="Wang B."/>
            <person name="Yu K."/>
            <person name="Liang Q."/>
            <person name="Yang W."/>
            <person name="Lou X."/>
            <person name="Chen J."/>
            <person name="Feng M."/>
            <person name="Jian J."/>
            <person name="Zhang X."/>
            <person name="Luo G."/>
            <person name="Jiang Y."/>
            <person name="Liu J."/>
            <person name="Wang Z."/>
            <person name="Sha Y."/>
            <person name="Zhang B."/>
            <person name="Wu H."/>
            <person name="Tang D."/>
            <person name="Shen Q."/>
            <person name="Xue P."/>
            <person name="Zou S."/>
            <person name="Wang X."/>
            <person name="Liu X."/>
            <person name="Wang F."/>
            <person name="Yang Y."/>
            <person name="An X."/>
            <person name="Dong Z."/>
            <person name="Zhang K."/>
            <person name="Zhang X."/>
            <person name="Luo M.C."/>
            <person name="Dvorak J."/>
            <person name="Tong Y."/>
            <person name="Wang J."/>
            <person name="Yang H."/>
            <person name="Li Z."/>
            <person name="Wang D."/>
            <person name="Zhang A."/>
            <person name="Wang J."/>
        </authorList>
    </citation>
    <scope>NUCLEOTIDE SEQUENCE</scope>
    <source>
        <strain evidence="2">cv. G1812</strain>
    </source>
</reference>
<sequence length="66" mass="7834">MHACRTRDYILVQNYLWNYSGDCGTQGQAESKVSQICRRHLSLRSWVTLNWLSHYSVFFYNDDDAL</sequence>
<dbReference type="Proteomes" id="UP000015106">
    <property type="component" value="Chromosome 3"/>
</dbReference>
<dbReference type="Gramene" id="TuG1812G0300002418.01.T06">
    <property type="protein sequence ID" value="TuG1812G0300002418.01.T06"/>
    <property type="gene ID" value="TuG1812G0300002418.01"/>
</dbReference>
<name>A0A8R7PRJ4_TRIUA</name>
<dbReference type="EnsemblPlants" id="TuG1812G0300002418.01.T06">
    <property type="protein sequence ID" value="TuG1812G0300002418.01.T06"/>
    <property type="gene ID" value="TuG1812G0300002418.01"/>
</dbReference>
<organism evidence="1 2">
    <name type="scientific">Triticum urartu</name>
    <name type="common">Red wild einkorn</name>
    <name type="synonym">Crithodium urartu</name>
    <dbReference type="NCBI Taxonomy" id="4572"/>
    <lineage>
        <taxon>Eukaryota</taxon>
        <taxon>Viridiplantae</taxon>
        <taxon>Streptophyta</taxon>
        <taxon>Embryophyta</taxon>
        <taxon>Tracheophyta</taxon>
        <taxon>Spermatophyta</taxon>
        <taxon>Magnoliopsida</taxon>
        <taxon>Liliopsida</taxon>
        <taxon>Poales</taxon>
        <taxon>Poaceae</taxon>
        <taxon>BOP clade</taxon>
        <taxon>Pooideae</taxon>
        <taxon>Triticodae</taxon>
        <taxon>Triticeae</taxon>
        <taxon>Triticinae</taxon>
        <taxon>Triticum</taxon>
    </lineage>
</organism>
<protein>
    <submittedName>
        <fullName evidence="1">Uncharacterized protein</fullName>
    </submittedName>
</protein>
<evidence type="ECO:0000313" key="1">
    <source>
        <dbReference type="EnsemblPlants" id="TuG1812G0300002418.01.T06"/>
    </source>
</evidence>
<accession>A0A8R7PRJ4</accession>
<reference evidence="1" key="3">
    <citation type="submission" date="2022-06" db="UniProtKB">
        <authorList>
            <consortium name="EnsemblPlants"/>
        </authorList>
    </citation>
    <scope>IDENTIFICATION</scope>
</reference>
<keyword evidence="2" id="KW-1185">Reference proteome</keyword>
<reference evidence="1" key="2">
    <citation type="submission" date="2018-03" db="EMBL/GenBank/DDBJ databases">
        <title>The Triticum urartu genome reveals the dynamic nature of wheat genome evolution.</title>
        <authorList>
            <person name="Ling H."/>
            <person name="Ma B."/>
            <person name="Shi X."/>
            <person name="Liu H."/>
            <person name="Dong L."/>
            <person name="Sun H."/>
            <person name="Cao Y."/>
            <person name="Gao Q."/>
            <person name="Zheng S."/>
            <person name="Li Y."/>
            <person name="Yu Y."/>
            <person name="Du H."/>
            <person name="Qi M."/>
            <person name="Li Y."/>
            <person name="Yu H."/>
            <person name="Cui Y."/>
            <person name="Wang N."/>
            <person name="Chen C."/>
            <person name="Wu H."/>
            <person name="Zhao Y."/>
            <person name="Zhang J."/>
            <person name="Li Y."/>
            <person name="Zhou W."/>
            <person name="Zhang B."/>
            <person name="Hu W."/>
            <person name="Eijk M."/>
            <person name="Tang J."/>
            <person name="Witsenboer H."/>
            <person name="Zhao S."/>
            <person name="Li Z."/>
            <person name="Zhang A."/>
            <person name="Wang D."/>
            <person name="Liang C."/>
        </authorList>
    </citation>
    <scope>NUCLEOTIDE SEQUENCE [LARGE SCALE GENOMIC DNA]</scope>
    <source>
        <strain evidence="1">cv. G1812</strain>
    </source>
</reference>
<evidence type="ECO:0000313" key="2">
    <source>
        <dbReference type="Proteomes" id="UP000015106"/>
    </source>
</evidence>